<evidence type="ECO:0000313" key="6">
    <source>
        <dbReference type="Proteomes" id="UP000663444"/>
    </source>
</evidence>
<evidence type="ECO:0000256" key="3">
    <source>
        <dbReference type="SAM" id="SignalP"/>
    </source>
</evidence>
<dbReference type="AlphaFoldDB" id="A0A974SNW4"/>
<dbReference type="SUPFAM" id="SSF49503">
    <property type="entry name" value="Cupredoxins"/>
    <property type="match status" value="1"/>
</dbReference>
<keyword evidence="1" id="KW-0479">Metal-binding</keyword>
<gene>
    <name evidence="5" type="ORF">IWH25_18825</name>
</gene>
<accession>A0A974SNW4</accession>
<dbReference type="GO" id="GO:0046872">
    <property type="term" value="F:metal ion binding"/>
    <property type="evidence" value="ECO:0007669"/>
    <property type="project" value="UniProtKB-KW"/>
</dbReference>
<evidence type="ECO:0000313" key="5">
    <source>
        <dbReference type="EMBL" id="QRJ63757.1"/>
    </source>
</evidence>
<evidence type="ECO:0000259" key="4">
    <source>
        <dbReference type="Pfam" id="PF13473"/>
    </source>
</evidence>
<dbReference type="KEGG" id="ares:IWH25_18825"/>
<keyword evidence="3" id="KW-0732">Signal</keyword>
<dbReference type="RefSeq" id="WP_203387292.1">
    <property type="nucleotide sequence ID" value="NZ_CP064781.1"/>
</dbReference>
<name>A0A974SNW4_9RHOO</name>
<reference evidence="5" key="1">
    <citation type="submission" date="2020-11" db="EMBL/GenBank/DDBJ databases">
        <title>Azospira restricta DSM 18626 genome sequence.</title>
        <authorList>
            <person name="Moe W.M."/>
        </authorList>
    </citation>
    <scope>NUCLEOTIDE SEQUENCE</scope>
    <source>
        <strain evidence="5">DSM 18626</strain>
    </source>
</reference>
<dbReference type="Pfam" id="PF13473">
    <property type="entry name" value="Cupredoxin_1"/>
    <property type="match status" value="1"/>
</dbReference>
<keyword evidence="6" id="KW-1185">Reference proteome</keyword>
<dbReference type="InterPro" id="IPR050845">
    <property type="entry name" value="Cu-binding_ET"/>
</dbReference>
<feature type="signal peptide" evidence="3">
    <location>
        <begin position="1"/>
        <end position="22"/>
    </location>
</feature>
<dbReference type="InterPro" id="IPR028096">
    <property type="entry name" value="EfeO_Cupredoxin"/>
</dbReference>
<dbReference type="Proteomes" id="UP000663444">
    <property type="component" value="Chromosome"/>
</dbReference>
<dbReference type="InterPro" id="IPR033138">
    <property type="entry name" value="Cu_oxidase_CS"/>
</dbReference>
<dbReference type="Gene3D" id="2.60.40.420">
    <property type="entry name" value="Cupredoxins - blue copper proteins"/>
    <property type="match status" value="1"/>
</dbReference>
<proteinExistence type="predicted"/>
<dbReference type="PANTHER" id="PTHR38439">
    <property type="entry name" value="AURACYANIN-B"/>
    <property type="match status" value="1"/>
</dbReference>
<dbReference type="PROSITE" id="PS00079">
    <property type="entry name" value="MULTICOPPER_OXIDASE1"/>
    <property type="match status" value="1"/>
</dbReference>
<feature type="chain" id="PRO_5037515388" evidence="3">
    <location>
        <begin position="23"/>
        <end position="152"/>
    </location>
</feature>
<evidence type="ECO:0000256" key="2">
    <source>
        <dbReference type="ARBA" id="ARBA00023008"/>
    </source>
</evidence>
<feature type="domain" description="EfeO-type cupredoxin-like" evidence="4">
    <location>
        <begin position="38"/>
        <end position="150"/>
    </location>
</feature>
<organism evidence="5 6">
    <name type="scientific">Azospira restricta</name>
    <dbReference type="NCBI Taxonomy" id="404405"/>
    <lineage>
        <taxon>Bacteria</taxon>
        <taxon>Pseudomonadati</taxon>
        <taxon>Pseudomonadota</taxon>
        <taxon>Betaproteobacteria</taxon>
        <taxon>Rhodocyclales</taxon>
        <taxon>Rhodocyclaceae</taxon>
        <taxon>Azospira</taxon>
    </lineage>
</organism>
<keyword evidence="2" id="KW-0186">Copper</keyword>
<dbReference type="InterPro" id="IPR008972">
    <property type="entry name" value="Cupredoxin"/>
</dbReference>
<dbReference type="EMBL" id="CP064781">
    <property type="protein sequence ID" value="QRJ63757.1"/>
    <property type="molecule type" value="Genomic_DNA"/>
</dbReference>
<protein>
    <submittedName>
        <fullName evidence="5">Cupredoxin domain-containing protein</fullName>
    </submittedName>
</protein>
<dbReference type="PANTHER" id="PTHR38439:SF3">
    <property type="entry name" value="COPPER-RESISTANT CUPROPROTEIN COPI"/>
    <property type="match status" value="1"/>
</dbReference>
<sequence>MKFARLAALACLAAGVSFPVLAADYIDNAKDYVDKADWKAMTTVTVEMSEHHYQPEDIRFQAGKAYKVQLKNVGEKDHYFTSPEFNRAVAWRKIMVNGQMEAKAPYFTAFEVLKKGGQLDLYFVPVKAGSYPVYCTIDDHREKGMEGQLIIE</sequence>
<evidence type="ECO:0000256" key="1">
    <source>
        <dbReference type="ARBA" id="ARBA00022723"/>
    </source>
</evidence>